<dbReference type="PANTHER" id="PTHR37423">
    <property type="entry name" value="SOLUBLE LYTIC MUREIN TRANSGLYCOSYLASE-RELATED"/>
    <property type="match status" value="1"/>
</dbReference>
<dbReference type="CDD" id="cd00254">
    <property type="entry name" value="LT-like"/>
    <property type="match status" value="1"/>
</dbReference>
<dbReference type="InterPro" id="IPR008258">
    <property type="entry name" value="Transglycosylase_SLT_dom_1"/>
</dbReference>
<comment type="caution">
    <text evidence="2">The sequence shown here is derived from an EMBL/GenBank/DDBJ whole genome shotgun (WGS) entry which is preliminary data.</text>
</comment>
<gene>
    <name evidence="2" type="primary">yjbJ</name>
    <name evidence="2" type="ORF">J8TS2_17510</name>
</gene>
<dbReference type="Proteomes" id="UP000679950">
    <property type="component" value="Unassembled WGS sequence"/>
</dbReference>
<evidence type="ECO:0000313" key="3">
    <source>
        <dbReference type="Proteomes" id="UP000679950"/>
    </source>
</evidence>
<dbReference type="Gene3D" id="1.10.530.10">
    <property type="match status" value="1"/>
</dbReference>
<protein>
    <submittedName>
        <fullName evidence="2">Murein lytic transglycosylase YjbJ</fullName>
    </submittedName>
</protein>
<evidence type="ECO:0000313" key="2">
    <source>
        <dbReference type="EMBL" id="GIN57432.1"/>
    </source>
</evidence>
<organism evidence="2 3">
    <name type="scientific">Lederbergia ruris</name>
    <dbReference type="NCBI Taxonomy" id="217495"/>
    <lineage>
        <taxon>Bacteria</taxon>
        <taxon>Bacillati</taxon>
        <taxon>Bacillota</taxon>
        <taxon>Bacilli</taxon>
        <taxon>Bacillales</taxon>
        <taxon>Bacillaceae</taxon>
        <taxon>Lederbergia</taxon>
    </lineage>
</organism>
<accession>A0ABQ4KHM6</accession>
<keyword evidence="3" id="KW-1185">Reference proteome</keyword>
<name>A0ABQ4KHM6_9BACI</name>
<reference evidence="2 3" key="1">
    <citation type="submission" date="2021-03" db="EMBL/GenBank/DDBJ databases">
        <title>Antimicrobial resistance genes in bacteria isolated from Japanese honey, and their potential for conferring macrolide and lincosamide resistance in the American foulbrood pathogen Paenibacillus larvae.</title>
        <authorList>
            <person name="Okamoto M."/>
            <person name="Kumagai M."/>
            <person name="Kanamori H."/>
            <person name="Takamatsu D."/>
        </authorList>
    </citation>
    <scope>NUCLEOTIDE SEQUENCE [LARGE SCALE GENOMIC DNA]</scope>
    <source>
        <strain evidence="2 3">J8TS2</strain>
    </source>
</reference>
<dbReference type="InterPro" id="IPR023346">
    <property type="entry name" value="Lysozyme-like_dom_sf"/>
</dbReference>
<sequence>MKSLIELQLLQGMTRSNAESPIPKSGSNFSEILEQTLLNTAKGNLETTESLNTLGAMSQLGVNFLPSTMTKSVVPKVSHTKNNSKIETNINGIIQQAADTFKLPIKLIHSVIKHESNYNTSAVSSAGATGLMQLMPATARGLGVQNIKDPLENVMAGSKYLRQMLDKYNGDLSLALAAYNAGPGNVDKYGGIPPFKETQNYVRKITNTYYS</sequence>
<feature type="domain" description="Transglycosylase SLT" evidence="1">
    <location>
        <begin position="94"/>
        <end position="201"/>
    </location>
</feature>
<dbReference type="PANTHER" id="PTHR37423:SF2">
    <property type="entry name" value="MEMBRANE-BOUND LYTIC MUREIN TRANSGLYCOSYLASE C"/>
    <property type="match status" value="1"/>
</dbReference>
<dbReference type="EMBL" id="BORB01000012">
    <property type="protein sequence ID" value="GIN57432.1"/>
    <property type="molecule type" value="Genomic_DNA"/>
</dbReference>
<dbReference type="SUPFAM" id="SSF53955">
    <property type="entry name" value="Lysozyme-like"/>
    <property type="match status" value="1"/>
</dbReference>
<proteinExistence type="predicted"/>
<evidence type="ECO:0000259" key="1">
    <source>
        <dbReference type="Pfam" id="PF01464"/>
    </source>
</evidence>
<dbReference type="Pfam" id="PF01464">
    <property type="entry name" value="SLT"/>
    <property type="match status" value="1"/>
</dbReference>